<dbReference type="Proteomes" id="UP001333996">
    <property type="component" value="Unassembled WGS sequence"/>
</dbReference>
<evidence type="ECO:0000313" key="1">
    <source>
        <dbReference type="EMBL" id="MED7826917.1"/>
    </source>
</evidence>
<dbReference type="EMBL" id="JAYWVC010000189">
    <property type="protein sequence ID" value="MED7826917.1"/>
    <property type="molecule type" value="Genomic_DNA"/>
</dbReference>
<gene>
    <name evidence="1" type="ORF">VXC91_34520</name>
</gene>
<dbReference type="RefSeq" id="WP_329511307.1">
    <property type="nucleotide sequence ID" value="NZ_JAYWVC010000189.1"/>
</dbReference>
<proteinExistence type="predicted"/>
<dbReference type="Pfam" id="PF19979">
    <property type="entry name" value="DUF6415"/>
    <property type="match status" value="1"/>
</dbReference>
<name>A0ABU7FS46_9ACTN</name>
<sequence length="100" mass="11079">MRHRTARPPTAEDQVPVDLETMRETVDRLLDPDAVPEVLPPAADELETLTLQMRGHLELLIPEVEQAAARLSSDSIPRYCALACVGEARDRLRAAPRAGR</sequence>
<keyword evidence="2" id="KW-1185">Reference proteome</keyword>
<accession>A0ABU7FS46</accession>
<dbReference type="InterPro" id="IPR046300">
    <property type="entry name" value="DUF6415"/>
</dbReference>
<organism evidence="1 2">
    <name type="scientific">Streptomyces chiangmaiensis</name>
    <dbReference type="NCBI Taxonomy" id="766497"/>
    <lineage>
        <taxon>Bacteria</taxon>
        <taxon>Bacillati</taxon>
        <taxon>Actinomycetota</taxon>
        <taxon>Actinomycetes</taxon>
        <taxon>Kitasatosporales</taxon>
        <taxon>Streptomycetaceae</taxon>
        <taxon>Streptomyces</taxon>
    </lineage>
</organism>
<reference evidence="1" key="1">
    <citation type="submission" date="2024-01" db="EMBL/GenBank/DDBJ databases">
        <title>First draft genome sequence data of TA4-1, the type strain of Gram-positive actinobacterium Streptomyces chiangmaiensis.</title>
        <authorList>
            <person name="Yasawong M."/>
            <person name="Nantapong N."/>
        </authorList>
    </citation>
    <scope>NUCLEOTIDE SEQUENCE</scope>
    <source>
        <strain evidence="1">TA4-1</strain>
    </source>
</reference>
<protein>
    <submittedName>
        <fullName evidence="1">DUF6415 family natural product biosynthesis protein</fullName>
    </submittedName>
</protein>
<evidence type="ECO:0000313" key="2">
    <source>
        <dbReference type="Proteomes" id="UP001333996"/>
    </source>
</evidence>
<comment type="caution">
    <text evidence="1">The sequence shown here is derived from an EMBL/GenBank/DDBJ whole genome shotgun (WGS) entry which is preliminary data.</text>
</comment>